<keyword evidence="1" id="KW-0812">Transmembrane</keyword>
<protein>
    <submittedName>
        <fullName evidence="2">Uncharacterized protein</fullName>
    </submittedName>
</protein>
<dbReference type="Proteomes" id="UP000292402">
    <property type="component" value="Unassembled WGS sequence"/>
</dbReference>
<feature type="transmembrane region" description="Helical" evidence="1">
    <location>
        <begin position="81"/>
        <end position="102"/>
    </location>
</feature>
<organism evidence="2 3">
    <name type="scientific">Alternaria tenuissima</name>
    <dbReference type="NCBI Taxonomy" id="119927"/>
    <lineage>
        <taxon>Eukaryota</taxon>
        <taxon>Fungi</taxon>
        <taxon>Dikarya</taxon>
        <taxon>Ascomycota</taxon>
        <taxon>Pezizomycotina</taxon>
        <taxon>Dothideomycetes</taxon>
        <taxon>Pleosporomycetidae</taxon>
        <taxon>Pleosporales</taxon>
        <taxon>Pleosporineae</taxon>
        <taxon>Pleosporaceae</taxon>
        <taxon>Alternaria</taxon>
        <taxon>Alternaria sect. Alternaria</taxon>
        <taxon>Alternaria alternata complex</taxon>
    </lineage>
</organism>
<dbReference type="AlphaFoldDB" id="A0A4Q4M061"/>
<evidence type="ECO:0000256" key="1">
    <source>
        <dbReference type="SAM" id="Phobius"/>
    </source>
</evidence>
<name>A0A4Q4M061_9PLEO</name>
<evidence type="ECO:0000313" key="3">
    <source>
        <dbReference type="Proteomes" id="UP000292402"/>
    </source>
</evidence>
<comment type="caution">
    <text evidence="2">The sequence shown here is derived from an EMBL/GenBank/DDBJ whole genome shotgun (WGS) entry which is preliminary data.</text>
</comment>
<evidence type="ECO:0000313" key="2">
    <source>
        <dbReference type="EMBL" id="RYN29004.1"/>
    </source>
</evidence>
<keyword evidence="1" id="KW-1133">Transmembrane helix</keyword>
<proteinExistence type="predicted"/>
<dbReference type="EMBL" id="PDXA01000081">
    <property type="protein sequence ID" value="RYN29004.1"/>
    <property type="molecule type" value="Genomic_DNA"/>
</dbReference>
<gene>
    <name evidence="2" type="ORF">AA0114_g12420</name>
</gene>
<reference evidence="3" key="1">
    <citation type="journal article" date="2019" name="bioRxiv">
        <title>Genomics, evolutionary history and diagnostics of the Alternaria alternata species group including apple and Asian pear pathotypes.</title>
        <authorList>
            <person name="Armitage A.D."/>
            <person name="Cockerton H.M."/>
            <person name="Sreenivasaprasad S."/>
            <person name="Woodhall J.W."/>
            <person name="Lane C.R."/>
            <person name="Harrison R.J."/>
            <person name="Clarkson J.P."/>
        </authorList>
    </citation>
    <scope>NUCLEOTIDE SEQUENCE [LARGE SCALE GENOMIC DNA]</scope>
    <source>
        <strain evidence="3">FERA 1082</strain>
    </source>
</reference>
<keyword evidence="1" id="KW-0472">Membrane</keyword>
<accession>A0A4Q4M061</accession>
<sequence>MSRKAEPEEEMTELPRQEMNTALLDNLEDERTTPPKKRDLKIRDWMRQLRLQILLIRIGRPSSLKNSAERRKVAIYHSRRLAILHVLLHLIPLGGAMALLYLQWLSFFLSFTSPADSTVLQFVAKFHELLMQVSIVGITVYIIRTEALRNFVPLGALSGIARATTALVGPSSAVLMTPRSGSARDAGAFTFYTNASYEQLFPSTIGRANDLQFNWKTIGTSLEYDLRKRSSVDNNTVVEIVSEYGSPDALPGLPRPVRSRVNLTLESAFKSPDVGISNATVPTGFIRQGFNELSFRGVSIGGKLIGNYTLSVYAPQPVVQVICSTTSKKSWKLDAEVIYVQDYTLRTATISTLGMLTQKLNDSGEMFVNDGSTTIQSFEPVWMAAPEPGSQAWIGIFFQHV</sequence>